<sequence length="70" mass="7438">MINVTVCVAAPSIISEPGKSERRGAEGCRGKISSKLGSIHVSHGHPITLAHMTGAYRLHPVEKLSYAVET</sequence>
<keyword evidence="2" id="KW-1185">Reference proteome</keyword>
<evidence type="ECO:0000313" key="2">
    <source>
        <dbReference type="Proteomes" id="UP000534590"/>
    </source>
</evidence>
<dbReference type="RefSeq" id="WP_162730758.1">
    <property type="nucleotide sequence ID" value="NZ_JACIGS010000009.1"/>
</dbReference>
<comment type="caution">
    <text evidence="1">The sequence shown here is derived from an EMBL/GenBank/DDBJ whole genome shotgun (WGS) entry which is preliminary data.</text>
</comment>
<accession>A0ABR6JFE3</accession>
<reference evidence="1 2" key="1">
    <citation type="submission" date="2020-08" db="EMBL/GenBank/DDBJ databases">
        <title>Genomic Encyclopedia of Type Strains, Phase IV (KMG-V): Genome sequencing to study the core and pangenomes of soil and plant-associated prokaryotes.</title>
        <authorList>
            <person name="Whitman W."/>
        </authorList>
    </citation>
    <scope>NUCLEOTIDE SEQUENCE [LARGE SCALE GENOMIC DNA]</scope>
    <source>
        <strain evidence="1 2">SEMIA 461</strain>
    </source>
</reference>
<name>A0ABR6JFE3_AGRRD</name>
<protein>
    <submittedName>
        <fullName evidence="1">Uncharacterized protein</fullName>
    </submittedName>
</protein>
<organism evidence="1 2">
    <name type="scientific">Agrobacterium radiobacter</name>
    <dbReference type="NCBI Taxonomy" id="362"/>
    <lineage>
        <taxon>Bacteria</taxon>
        <taxon>Pseudomonadati</taxon>
        <taxon>Pseudomonadota</taxon>
        <taxon>Alphaproteobacteria</taxon>
        <taxon>Hyphomicrobiales</taxon>
        <taxon>Rhizobiaceae</taxon>
        <taxon>Rhizobium/Agrobacterium group</taxon>
        <taxon>Agrobacterium</taxon>
        <taxon>Agrobacterium tumefaciens complex</taxon>
    </lineage>
</organism>
<gene>
    <name evidence="1" type="ORF">GGE40_005175</name>
</gene>
<dbReference type="EMBL" id="JACIHP010000009">
    <property type="protein sequence ID" value="MBB4493323.1"/>
    <property type="molecule type" value="Genomic_DNA"/>
</dbReference>
<proteinExistence type="predicted"/>
<dbReference type="Proteomes" id="UP000534590">
    <property type="component" value="Unassembled WGS sequence"/>
</dbReference>
<evidence type="ECO:0000313" key="1">
    <source>
        <dbReference type="EMBL" id="MBB4493323.1"/>
    </source>
</evidence>